<feature type="compositionally biased region" description="Polar residues" evidence="2">
    <location>
        <begin position="387"/>
        <end position="421"/>
    </location>
</feature>
<dbReference type="InterPro" id="IPR027417">
    <property type="entry name" value="P-loop_NTPase"/>
</dbReference>
<dbReference type="PANTHER" id="PTHR35615:SF6">
    <property type="entry name" value="KINESIN MOTOR DOMAIN-CONTAINING PROTEIN"/>
    <property type="match status" value="1"/>
</dbReference>
<feature type="region of interest" description="Disordered" evidence="2">
    <location>
        <begin position="214"/>
        <end position="240"/>
    </location>
</feature>
<feature type="compositionally biased region" description="Basic and acidic residues" evidence="2">
    <location>
        <begin position="986"/>
        <end position="1001"/>
    </location>
</feature>
<dbReference type="InterPro" id="IPR036961">
    <property type="entry name" value="Kinesin_motor_dom_sf"/>
</dbReference>
<dbReference type="VEuPathDB" id="TriTrypDB:TcBrA4_0101550"/>
<feature type="compositionally biased region" description="Basic and acidic residues" evidence="2">
    <location>
        <begin position="1164"/>
        <end position="1174"/>
    </location>
</feature>
<feature type="region of interest" description="Disordered" evidence="2">
    <location>
        <begin position="470"/>
        <end position="497"/>
    </location>
</feature>
<dbReference type="Proteomes" id="UP000246121">
    <property type="component" value="Unassembled WGS sequence"/>
</dbReference>
<comment type="caution">
    <text evidence="3">The sequence shown here is derived from an EMBL/GenBank/DDBJ whole genome shotgun (WGS) entry which is preliminary data.</text>
</comment>
<evidence type="ECO:0000256" key="2">
    <source>
        <dbReference type="SAM" id="MobiDB-lite"/>
    </source>
</evidence>
<dbReference type="SUPFAM" id="SSF52540">
    <property type="entry name" value="P-loop containing nucleoside triphosphate hydrolases"/>
    <property type="match status" value="3"/>
</dbReference>
<feature type="region of interest" description="Disordered" evidence="2">
    <location>
        <begin position="986"/>
        <end position="1141"/>
    </location>
</feature>
<dbReference type="VEuPathDB" id="TriTrypDB:C4B63_106g40"/>
<evidence type="ECO:0000256" key="1">
    <source>
        <dbReference type="SAM" id="Coils"/>
    </source>
</evidence>
<feature type="region of interest" description="Disordered" evidence="2">
    <location>
        <begin position="1244"/>
        <end position="1264"/>
    </location>
</feature>
<dbReference type="VEuPathDB" id="TriTrypDB:TcCLB.503415.30"/>
<feature type="compositionally biased region" description="Polar residues" evidence="2">
    <location>
        <begin position="597"/>
        <end position="612"/>
    </location>
</feature>
<gene>
    <name evidence="3" type="ORF">C4B63_106g40</name>
</gene>
<dbReference type="VEuPathDB" id="TriTrypDB:TcCL_ESM11789"/>
<accession>A0A2V2URW2</accession>
<feature type="region of interest" description="Disordered" evidence="2">
    <location>
        <begin position="526"/>
        <end position="644"/>
    </location>
</feature>
<reference evidence="3 4" key="1">
    <citation type="journal article" date="2018" name="Microb. Genom.">
        <title>Expanding an expanded genome: long-read sequencing of Trypanosoma cruzi.</title>
        <authorList>
            <person name="Berna L."/>
            <person name="Rodriguez M."/>
            <person name="Chiribao M.L."/>
            <person name="Parodi-Talice A."/>
            <person name="Pita S."/>
            <person name="Rijo G."/>
            <person name="Alvarez-Valin F."/>
            <person name="Robello C."/>
        </authorList>
    </citation>
    <scope>NUCLEOTIDE SEQUENCE [LARGE SCALE GENOMIC DNA]</scope>
    <source>
        <strain evidence="3 4">Dm28c</strain>
    </source>
</reference>
<feature type="region of interest" description="Disordered" evidence="2">
    <location>
        <begin position="1160"/>
        <end position="1187"/>
    </location>
</feature>
<dbReference type="VEuPathDB" id="TriTrypDB:TcYC6_0077540"/>
<evidence type="ECO:0000313" key="4">
    <source>
        <dbReference type="Proteomes" id="UP000246121"/>
    </source>
</evidence>
<feature type="compositionally biased region" description="Basic and acidic residues" evidence="2">
    <location>
        <begin position="486"/>
        <end position="497"/>
    </location>
</feature>
<dbReference type="VEuPathDB" id="TriTrypDB:TCDM_08526"/>
<dbReference type="Gene3D" id="3.40.850.10">
    <property type="entry name" value="Kinesin motor domain"/>
    <property type="match status" value="1"/>
</dbReference>
<feature type="compositionally biased region" description="Polar residues" evidence="2">
    <location>
        <begin position="1125"/>
        <end position="1141"/>
    </location>
</feature>
<feature type="coiled-coil region" evidence="1">
    <location>
        <begin position="1690"/>
        <end position="1717"/>
    </location>
</feature>
<evidence type="ECO:0000313" key="3">
    <source>
        <dbReference type="EMBL" id="PWU86945.1"/>
    </source>
</evidence>
<proteinExistence type="predicted"/>
<dbReference type="VEuPathDB" id="TriTrypDB:TcCL_ESM06936"/>
<feature type="compositionally biased region" description="Basic and acidic residues" evidence="2">
    <location>
        <begin position="1037"/>
        <end position="1057"/>
    </location>
</feature>
<dbReference type="PANTHER" id="PTHR35615">
    <property type="entry name" value="PRESENT IN THE OUTER MITOCHONDRIAL MEMBRANE PROTEOME 22-RELATED"/>
    <property type="match status" value="1"/>
</dbReference>
<feature type="region of interest" description="Disordered" evidence="2">
    <location>
        <begin position="387"/>
        <end position="431"/>
    </location>
</feature>
<dbReference type="VEuPathDB" id="TriTrypDB:TcCLB.508811.30"/>
<dbReference type="VEuPathDB" id="TriTrypDB:TCDM_08527"/>
<dbReference type="VEuPathDB" id="TriTrypDB:C3747_223g16"/>
<name>A0A2V2URW2_TRYCR</name>
<sequence length="2097" mass="231503">MEFTPNPVFSEQSFPFLELQFPSSPLSQKKDQHNFIVDALDKDQSHTLVENTSEKFSRESGEAVCCAKEDAGKADNSVSNFNGTHPAENKCTNLDHPVLESAVLPTNRTRSSTVFHTISDEINPSCVYDTAYPCLYQVIEGNKENFIYGLDALLHGVHFGFVPQPPFRVALSGSFGGATHKSQDVDYDFEVLENATVPAEVYFPRSTAPVSSLGGPRRNFGSGHGNSCKGKASLSNTPSAEIGVSSVKTPLLSTQFLRKEALVREARSYMQEAELIINQLFGEGDNGDTLANGSPSSNTPGKVNAADLEALMIESLVPHSMPPSTPISTRSGEPRFLPLATETGGFKRCQQIDKGPQFSSEKKGNADMEYPAFDDVSFREPFFWPESSPQPLRTAISSTRGQKSLPKSSIFSQESRPSSLKTPPPRDTLRQELPLNEFLGSMEYPSAVDYQNDTGSAMTKLQPIFSQSNCPTAQGGQLALPKTPPRKLEGNEEGLRNEEQRIKDARRQASDKFALRASRMVVMDNRFAPKTTKVSDLPHSGQVERQEAQERENEERRARVKAYLEKRRTERTGHEEVKQRHSDEEKVKRPSKLPKHSFSSSIGPEQTSTQGANPVHRTSQRRIVSAKGATHSAAAPHPKRLTADASLTRESLKTSGLPENQNTKTENHIHSLVIIHRSQEDSNTPAKIKLVGDTKLEIHQGIESPLFFEVDECLESYDGSTFCSTTLSKLRQMFLSGLNVSMCLAGSESVELLSWRPLREVMQGVFQDLGEDSQLFLSVALVQQGLTQDLLSESGRMVRTTFKQFALLDVTIENVGYVKLRDLRHFSRVLARGWEVARVDHTRGCGFFVVSVVLKQIREDDVILSSMLVICGNKSVTHLNNLLKKENHESSNLISAALGFSCFTVAVLTLSEGDRSATQLMNTQNKLVSIVNSHGNVGSVKKFLEEAERELAATESDDPSAQKKREVLQEKIAVAKRVLMDPQKFFPREAAEEPKVPHEPICKANPETASKATDETFYDAAGAEKSSANSQSAEKQQPQKDDSKSVREEPDVSKQVERPPSMHVRKMLLPPPPDPKAAGTGESTLNTTQEGHVSEVPHPPETVSVVKAPPNNATKNADSALAPNTCHSTTSSQQEKKANNSVTLPAIPLAKLCMGRRQPNFPKPPDENGREVPAKRVSSFSSGLGRGVMKDIEKGPIDSQDPTHAGVYSSTQTHLLVNANAGARTEQQLEKNTDTTIALPQGVLRASSREDSRPLSASTTAGTTASTRYINREDVPLRKPVFHHIEAHFKSILPVVDTKSTAKLPPINKKSSERLMCSSVELPKDADTARKNSLLTLISEQEEYVEEEEEGRGKSEFVEDNSIGNERRLVKSNRRDDCTEMDASLSSNVRTLVVLDPRCKETVNVTHDGTVVIVMTDDDFEEYEVDEVIERPDGCEVVNSKMLDKLLDKFMLGCNVAILAADSRSSSLSSFVLKGVVHDVLNEIREKTLSQGPQYKGIFSVSIVQVRGETVVDLLKENSSPRKLVIAISPIFGPCVHNVTRLPVENAVVFDSMLTAALTRASVNEREYGMVFISFLLKQKLEVEKDVIVSSLVFNLVGENVGLYLTVLDRYPLVSRPLFHYALGGPCFTLAVLGFSGDETRMHDMLAAQRRLGEMTNRPTHRGSINKFINGIRTDLAPALSEKLRDSDDRESTEKILRRLEEMAQDAEKLLENFEDNDPKAYLNDADENQTDENHYDRMSLSETVPRAEAQGRVRSLVCFEQRLPGNGCIAVENNSLLFHNGEFVCRYDVDEVVVRDSSGSVPSSQLIDDLVAKFLMGHNTALLAAESRSSAVTPLILRKIAYLIVYNINLESPSTTMKGDLLVSIALVKDDVTVDLLAVHEGLAFHRFEVEVSSLFSRRLRGVSYHIVTSAEGFDHLLAFAVDRAEPALRSEDPGVMVVALSLTQYVESPARDVLVSSFIATTVFDSVSHYTGVLHKRPNEPTGLFKLALGGPCYTIAMLGLCDDEDNAGEFLTVQMELAHVHNRLSRPVSVVKHVNELKKGIAKLFELQQTAEDVRQQEYISARITQLKAYLHDAELLLELPVRERGFVPLGSES</sequence>
<feature type="compositionally biased region" description="Basic and acidic residues" evidence="2">
    <location>
        <begin position="542"/>
        <end position="588"/>
    </location>
</feature>
<dbReference type="VEuPathDB" id="TriTrypDB:ECC02_006948"/>
<dbReference type="VEuPathDB" id="TriTrypDB:TcG_07270"/>
<dbReference type="VEuPathDB" id="TriTrypDB:BCY84_02822"/>
<feature type="compositionally biased region" description="Polar residues" evidence="2">
    <location>
        <begin position="1081"/>
        <end position="1091"/>
    </location>
</feature>
<feature type="compositionally biased region" description="Polar residues" evidence="2">
    <location>
        <begin position="1026"/>
        <end position="1036"/>
    </location>
</feature>
<protein>
    <submittedName>
        <fullName evidence="3">Uncharacterized protein</fullName>
    </submittedName>
</protein>
<organism evidence="3 4">
    <name type="scientific">Trypanosoma cruzi</name>
    <dbReference type="NCBI Taxonomy" id="5693"/>
    <lineage>
        <taxon>Eukaryota</taxon>
        <taxon>Discoba</taxon>
        <taxon>Euglenozoa</taxon>
        <taxon>Kinetoplastea</taxon>
        <taxon>Metakinetoplastina</taxon>
        <taxon>Trypanosomatida</taxon>
        <taxon>Trypanosomatidae</taxon>
        <taxon>Trypanosoma</taxon>
        <taxon>Schizotrypanum</taxon>
    </lineage>
</organism>
<dbReference type="VEuPathDB" id="TriTrypDB:Tc_MARK_9549"/>
<dbReference type="VEuPathDB" id="TriTrypDB:TCSYLVIO_006328"/>
<keyword evidence="1" id="KW-0175">Coiled coil</keyword>
<dbReference type="EMBL" id="PRFA01000106">
    <property type="protein sequence ID" value="PWU86945.1"/>
    <property type="molecule type" value="Genomic_DNA"/>
</dbReference>